<evidence type="ECO:0000256" key="9">
    <source>
        <dbReference type="ARBA" id="ARBA00022777"/>
    </source>
</evidence>
<dbReference type="InterPro" id="IPR006189">
    <property type="entry name" value="CHASE_dom"/>
</dbReference>
<gene>
    <name evidence="19" type="ORF">E2I14_14550</name>
</gene>
<keyword evidence="9" id="KW-0418">Kinase</keyword>
<keyword evidence="6" id="KW-0808">Transferase</keyword>
<dbReference type="InterPro" id="IPR003661">
    <property type="entry name" value="HisK_dim/P_dom"/>
</dbReference>
<feature type="transmembrane region" description="Helical" evidence="14">
    <location>
        <begin position="331"/>
        <end position="355"/>
    </location>
</feature>
<dbReference type="Pfam" id="PF03924">
    <property type="entry name" value="CHASE"/>
    <property type="match status" value="1"/>
</dbReference>
<dbReference type="InterPro" id="IPR013655">
    <property type="entry name" value="PAS_fold_3"/>
</dbReference>
<dbReference type="InterPro" id="IPR000014">
    <property type="entry name" value="PAS"/>
</dbReference>
<dbReference type="SMART" id="SM00387">
    <property type="entry name" value="HATPase_c"/>
    <property type="match status" value="1"/>
</dbReference>
<dbReference type="SMART" id="SM01079">
    <property type="entry name" value="CHASE"/>
    <property type="match status" value="1"/>
</dbReference>
<evidence type="ECO:0000256" key="4">
    <source>
        <dbReference type="ARBA" id="ARBA00022475"/>
    </source>
</evidence>
<keyword evidence="8" id="KW-0547">Nucleotide-binding</keyword>
<evidence type="ECO:0000256" key="14">
    <source>
        <dbReference type="SAM" id="Phobius"/>
    </source>
</evidence>
<comment type="subcellular location">
    <subcellularLocation>
        <location evidence="2">Cell membrane</location>
    </subcellularLocation>
</comment>
<comment type="caution">
    <text evidence="19">The sequence shown here is derived from an EMBL/GenBank/DDBJ whole genome shotgun (WGS) entry which is preliminary data.</text>
</comment>
<evidence type="ECO:0000256" key="1">
    <source>
        <dbReference type="ARBA" id="ARBA00000085"/>
    </source>
</evidence>
<comment type="catalytic activity">
    <reaction evidence="1">
        <text>ATP + protein L-histidine = ADP + protein N-phospho-L-histidine.</text>
        <dbReference type="EC" id="2.7.13.3"/>
    </reaction>
</comment>
<dbReference type="PRINTS" id="PR00344">
    <property type="entry name" value="BCTRLSENSOR"/>
</dbReference>
<reference evidence="19 20" key="1">
    <citation type="submission" date="2019-03" db="EMBL/GenBank/DDBJ databases">
        <title>Sapientia aquatica gen. nov., sp. nov., isolated from a crater lake.</title>
        <authorList>
            <person name="Felfoldi T."/>
            <person name="Szabo A."/>
            <person name="Toth E."/>
            <person name="Schumann P."/>
            <person name="Keki Z."/>
            <person name="Marialigeti K."/>
            <person name="Mathe I."/>
        </authorList>
    </citation>
    <scope>NUCLEOTIDE SEQUENCE [LARGE SCALE GENOMIC DNA]</scope>
    <source>
        <strain evidence="19 20">SA-152</strain>
    </source>
</reference>
<dbReference type="PROSITE" id="PS50839">
    <property type="entry name" value="CHASE"/>
    <property type="match status" value="1"/>
</dbReference>
<dbReference type="SUPFAM" id="SSF55785">
    <property type="entry name" value="PYP-like sensor domain (PAS domain)"/>
    <property type="match status" value="1"/>
</dbReference>
<dbReference type="GO" id="GO:0000155">
    <property type="term" value="F:phosphorelay sensor kinase activity"/>
    <property type="evidence" value="ECO:0007669"/>
    <property type="project" value="InterPro"/>
</dbReference>
<dbReference type="SMART" id="SM00388">
    <property type="entry name" value="HisKA"/>
    <property type="match status" value="1"/>
</dbReference>
<dbReference type="SMART" id="SM00091">
    <property type="entry name" value="PAS"/>
    <property type="match status" value="1"/>
</dbReference>
<dbReference type="GO" id="GO:0005886">
    <property type="term" value="C:plasma membrane"/>
    <property type="evidence" value="ECO:0007669"/>
    <property type="project" value="UniProtKB-SubCell"/>
</dbReference>
<dbReference type="GO" id="GO:0005524">
    <property type="term" value="F:ATP binding"/>
    <property type="evidence" value="ECO:0007669"/>
    <property type="project" value="UniProtKB-KW"/>
</dbReference>
<dbReference type="InterPro" id="IPR001610">
    <property type="entry name" value="PAC"/>
</dbReference>
<feature type="domain" description="PAC" evidence="17">
    <location>
        <begin position="463"/>
        <end position="515"/>
    </location>
</feature>
<evidence type="ECO:0000256" key="6">
    <source>
        <dbReference type="ARBA" id="ARBA00022679"/>
    </source>
</evidence>
<evidence type="ECO:0000256" key="12">
    <source>
        <dbReference type="ARBA" id="ARBA00023012"/>
    </source>
</evidence>
<dbReference type="InterPro" id="IPR036097">
    <property type="entry name" value="HisK_dim/P_sf"/>
</dbReference>
<dbReference type="InterPro" id="IPR005467">
    <property type="entry name" value="His_kinase_dom"/>
</dbReference>
<dbReference type="Gene3D" id="1.10.287.130">
    <property type="match status" value="1"/>
</dbReference>
<feature type="domain" description="PAS" evidence="16">
    <location>
        <begin position="387"/>
        <end position="459"/>
    </location>
</feature>
<protein>
    <recommendedName>
        <fullName evidence="3">histidine kinase</fullName>
        <ecNumber evidence="3">2.7.13.3</ecNumber>
    </recommendedName>
</protein>
<proteinExistence type="predicted"/>
<dbReference type="InterPro" id="IPR000700">
    <property type="entry name" value="PAS-assoc_C"/>
</dbReference>
<organism evidence="19 20">
    <name type="scientific">Sapientia aquatica</name>
    <dbReference type="NCBI Taxonomy" id="1549640"/>
    <lineage>
        <taxon>Bacteria</taxon>
        <taxon>Pseudomonadati</taxon>
        <taxon>Pseudomonadota</taxon>
        <taxon>Betaproteobacteria</taxon>
        <taxon>Burkholderiales</taxon>
        <taxon>Oxalobacteraceae</taxon>
        <taxon>Sapientia</taxon>
    </lineage>
</organism>
<dbReference type="SUPFAM" id="SSF47384">
    <property type="entry name" value="Homodimeric domain of signal transducing histidine kinase"/>
    <property type="match status" value="1"/>
</dbReference>
<keyword evidence="20" id="KW-1185">Reference proteome</keyword>
<evidence type="ECO:0000259" key="16">
    <source>
        <dbReference type="PROSITE" id="PS50112"/>
    </source>
</evidence>
<dbReference type="CDD" id="cd00082">
    <property type="entry name" value="HisKA"/>
    <property type="match status" value="1"/>
</dbReference>
<dbReference type="InterPro" id="IPR004358">
    <property type="entry name" value="Sig_transdc_His_kin-like_C"/>
</dbReference>
<dbReference type="GO" id="GO:0009927">
    <property type="term" value="F:histidine phosphotransfer kinase activity"/>
    <property type="evidence" value="ECO:0007669"/>
    <property type="project" value="TreeGrafter"/>
</dbReference>
<evidence type="ECO:0000256" key="10">
    <source>
        <dbReference type="ARBA" id="ARBA00022840"/>
    </source>
</evidence>
<dbReference type="EMBL" id="SMYL01000008">
    <property type="protein sequence ID" value="TDK63781.1"/>
    <property type="molecule type" value="Genomic_DNA"/>
</dbReference>
<dbReference type="Gene3D" id="3.30.450.20">
    <property type="entry name" value="PAS domain"/>
    <property type="match status" value="1"/>
</dbReference>
<dbReference type="Proteomes" id="UP000294829">
    <property type="component" value="Unassembled WGS sequence"/>
</dbReference>
<sequence length="741" mass="82870">MDSANEKAEQLASEIEAKLSAGQSYLVDLRRLFSGKNKPAIVTLVLILAATVAAWLLLSHEVEKNREHLFEQKSMQVIKSIQDRLYEHEQILFGVAGLFDANTSVDRTTFKNYVARLQLEKNFPGILAVGYAKVLPSKQLPEYVAAIRAEGFPNFSVYPAQTKELFAAPVTYIEPFAGRNLVAFGYNLYSEPIRRKAMYGAAETGMTMITEKVKLVQENQGKVQAGFLMYVPIYRKGVTMTTPADRLRALLGFAYSPYRMNDLMAGIMGDNAADIDFKIYVDSQTNEAGLMFDSAEQAKASERGKYQQVKRISAYGVTWAIVLNSKSKFDVAYSSTLPLVVLLMGGSIALLLFFLMSSMLAQRDHAIFLALKMTQKIRSQSSKLSHSEERFELALRGANDGLWDRNIETGTVYYSPRWKIILGYSDDELPNQQQEWLKRVHPDDVEALLSKEKRYLDGAVERFQNEYRLLHKDGHYIWVVDRGLIQFGEDGKASRLIGVISDISEQKRIDKLKSEFISTVSHELRTPLTSIAASLGLLEAGVFGDLPAKALGLVAIANKNSKRLTVLVNDILDMEKLMSGKTVFRTDQIDMMEIVQQAIELNADYANSYSVQYKLCSPVGVYRVIGDRDRLMQVMANLMSNAAKFSPAGSVVEIRILAQKTMVRIEVEDHGPGIPDEFRHRIFSEFAQADSSDTRQQGGTGLGLNITQKLVARMDGEIGYETEVGKGSIFWFALPYAPNQG</sequence>
<feature type="transmembrane region" description="Helical" evidence="14">
    <location>
        <begin position="40"/>
        <end position="58"/>
    </location>
</feature>
<dbReference type="AlphaFoldDB" id="A0A4R5VWX3"/>
<dbReference type="PROSITE" id="PS50112">
    <property type="entry name" value="PAS"/>
    <property type="match status" value="1"/>
</dbReference>
<name>A0A4R5VWX3_9BURK</name>
<dbReference type="EC" id="2.7.13.3" evidence="3"/>
<keyword evidence="13 14" id="KW-0472">Membrane</keyword>
<dbReference type="InterPro" id="IPR036890">
    <property type="entry name" value="HATPase_C_sf"/>
</dbReference>
<keyword evidence="10" id="KW-0067">ATP-binding</keyword>
<keyword evidence="5" id="KW-0597">Phosphoprotein</keyword>
<dbReference type="Gene3D" id="3.30.450.350">
    <property type="entry name" value="CHASE domain"/>
    <property type="match status" value="1"/>
</dbReference>
<evidence type="ECO:0000256" key="13">
    <source>
        <dbReference type="ARBA" id="ARBA00023136"/>
    </source>
</evidence>
<evidence type="ECO:0000259" key="18">
    <source>
        <dbReference type="PROSITE" id="PS50839"/>
    </source>
</evidence>
<keyword evidence="11 14" id="KW-1133">Transmembrane helix</keyword>
<dbReference type="Pfam" id="PF08447">
    <property type="entry name" value="PAS_3"/>
    <property type="match status" value="1"/>
</dbReference>
<evidence type="ECO:0000256" key="8">
    <source>
        <dbReference type="ARBA" id="ARBA00022741"/>
    </source>
</evidence>
<dbReference type="InterPro" id="IPR003594">
    <property type="entry name" value="HATPase_dom"/>
</dbReference>
<dbReference type="CDD" id="cd00130">
    <property type="entry name" value="PAS"/>
    <property type="match status" value="1"/>
</dbReference>
<evidence type="ECO:0000259" key="15">
    <source>
        <dbReference type="PROSITE" id="PS50109"/>
    </source>
</evidence>
<dbReference type="Pfam" id="PF00512">
    <property type="entry name" value="HisKA"/>
    <property type="match status" value="1"/>
</dbReference>
<evidence type="ECO:0000313" key="19">
    <source>
        <dbReference type="EMBL" id="TDK63781.1"/>
    </source>
</evidence>
<evidence type="ECO:0000256" key="11">
    <source>
        <dbReference type="ARBA" id="ARBA00022989"/>
    </source>
</evidence>
<dbReference type="SUPFAM" id="SSF55874">
    <property type="entry name" value="ATPase domain of HSP90 chaperone/DNA topoisomerase II/histidine kinase"/>
    <property type="match status" value="1"/>
</dbReference>
<dbReference type="InterPro" id="IPR035965">
    <property type="entry name" value="PAS-like_dom_sf"/>
</dbReference>
<evidence type="ECO:0000259" key="17">
    <source>
        <dbReference type="PROSITE" id="PS50113"/>
    </source>
</evidence>
<dbReference type="InterPro" id="IPR042240">
    <property type="entry name" value="CHASE_sf"/>
</dbReference>
<evidence type="ECO:0000256" key="7">
    <source>
        <dbReference type="ARBA" id="ARBA00022692"/>
    </source>
</evidence>
<dbReference type="Gene3D" id="3.30.565.10">
    <property type="entry name" value="Histidine kinase-like ATPase, C-terminal domain"/>
    <property type="match status" value="1"/>
</dbReference>
<feature type="domain" description="Histidine kinase" evidence="15">
    <location>
        <begin position="519"/>
        <end position="738"/>
    </location>
</feature>
<dbReference type="RefSeq" id="WP_133329800.1">
    <property type="nucleotide sequence ID" value="NZ_SMYL01000008.1"/>
</dbReference>
<keyword evidence="4" id="KW-1003">Cell membrane</keyword>
<dbReference type="PANTHER" id="PTHR43047">
    <property type="entry name" value="TWO-COMPONENT HISTIDINE PROTEIN KINASE"/>
    <property type="match status" value="1"/>
</dbReference>
<keyword evidence="7 14" id="KW-0812">Transmembrane</keyword>
<dbReference type="PROSITE" id="PS50113">
    <property type="entry name" value="PAC"/>
    <property type="match status" value="1"/>
</dbReference>
<feature type="domain" description="CHASE" evidence="18">
    <location>
        <begin position="101"/>
        <end position="322"/>
    </location>
</feature>
<dbReference type="PANTHER" id="PTHR43047:SF72">
    <property type="entry name" value="OSMOSENSING HISTIDINE PROTEIN KINASE SLN1"/>
    <property type="match status" value="1"/>
</dbReference>
<dbReference type="NCBIfam" id="TIGR00229">
    <property type="entry name" value="sensory_box"/>
    <property type="match status" value="1"/>
</dbReference>
<evidence type="ECO:0000256" key="3">
    <source>
        <dbReference type="ARBA" id="ARBA00012438"/>
    </source>
</evidence>
<dbReference type="PROSITE" id="PS50109">
    <property type="entry name" value="HIS_KIN"/>
    <property type="match status" value="1"/>
</dbReference>
<evidence type="ECO:0000256" key="2">
    <source>
        <dbReference type="ARBA" id="ARBA00004236"/>
    </source>
</evidence>
<evidence type="ECO:0000256" key="5">
    <source>
        <dbReference type="ARBA" id="ARBA00022553"/>
    </source>
</evidence>
<accession>A0A4R5VWX3</accession>
<keyword evidence="12" id="KW-0902">Two-component regulatory system</keyword>
<dbReference type="CDD" id="cd16922">
    <property type="entry name" value="HATPase_EvgS-ArcB-TorS-like"/>
    <property type="match status" value="1"/>
</dbReference>
<evidence type="ECO:0000313" key="20">
    <source>
        <dbReference type="Proteomes" id="UP000294829"/>
    </source>
</evidence>
<dbReference type="FunFam" id="3.30.565.10:FF:000023">
    <property type="entry name" value="PAS domain-containing sensor histidine kinase"/>
    <property type="match status" value="1"/>
</dbReference>
<dbReference type="SMART" id="SM00086">
    <property type="entry name" value="PAC"/>
    <property type="match status" value="1"/>
</dbReference>
<dbReference type="Pfam" id="PF02518">
    <property type="entry name" value="HATPase_c"/>
    <property type="match status" value="1"/>
</dbReference>
<dbReference type="OrthoDB" id="9763119at2"/>